<reference evidence="1" key="1">
    <citation type="submission" date="2019-08" db="EMBL/GenBank/DDBJ databases">
        <authorList>
            <person name="Kucharzyk K."/>
            <person name="Murdoch R.W."/>
            <person name="Higgins S."/>
            <person name="Loffler F."/>
        </authorList>
    </citation>
    <scope>NUCLEOTIDE SEQUENCE</scope>
</reference>
<organism evidence="1">
    <name type="scientific">bioreactor metagenome</name>
    <dbReference type="NCBI Taxonomy" id="1076179"/>
    <lineage>
        <taxon>unclassified sequences</taxon>
        <taxon>metagenomes</taxon>
        <taxon>ecological metagenomes</taxon>
    </lineage>
</organism>
<name>A0A645HYW8_9ZZZZ</name>
<proteinExistence type="predicted"/>
<sequence length="79" mass="8828">MPVIMPNDKLTIQIAIKCCVANDRPLRVVHFRDTYSLVDIKISEGLLDETLANPQLTVDKQPLNLAFDSEGNIEGYKNA</sequence>
<evidence type="ECO:0000313" key="1">
    <source>
        <dbReference type="EMBL" id="MPN44235.1"/>
    </source>
</evidence>
<gene>
    <name evidence="1" type="ORF">SDC9_191796</name>
</gene>
<dbReference type="EMBL" id="VSSQ01103216">
    <property type="protein sequence ID" value="MPN44235.1"/>
    <property type="molecule type" value="Genomic_DNA"/>
</dbReference>
<dbReference type="AlphaFoldDB" id="A0A645HYW8"/>
<comment type="caution">
    <text evidence="1">The sequence shown here is derived from an EMBL/GenBank/DDBJ whole genome shotgun (WGS) entry which is preliminary data.</text>
</comment>
<protein>
    <submittedName>
        <fullName evidence="1">Uncharacterized protein</fullName>
    </submittedName>
</protein>
<accession>A0A645HYW8</accession>